<comment type="caution">
    <text evidence="2">The sequence shown here is derived from an EMBL/GenBank/DDBJ whole genome shotgun (WGS) entry which is preliminary data.</text>
</comment>
<evidence type="ECO:0000313" key="2">
    <source>
        <dbReference type="EMBL" id="KAF8791236.1"/>
    </source>
</evidence>
<proteinExistence type="predicted"/>
<accession>A0A8T0FJX4</accession>
<reference evidence="2" key="2">
    <citation type="submission" date="2020-06" db="EMBL/GenBank/DDBJ databases">
        <authorList>
            <person name="Sheffer M."/>
        </authorList>
    </citation>
    <scope>NUCLEOTIDE SEQUENCE</scope>
</reference>
<organism evidence="2 3">
    <name type="scientific">Argiope bruennichi</name>
    <name type="common">Wasp spider</name>
    <name type="synonym">Aranea bruennichi</name>
    <dbReference type="NCBI Taxonomy" id="94029"/>
    <lineage>
        <taxon>Eukaryota</taxon>
        <taxon>Metazoa</taxon>
        <taxon>Ecdysozoa</taxon>
        <taxon>Arthropoda</taxon>
        <taxon>Chelicerata</taxon>
        <taxon>Arachnida</taxon>
        <taxon>Araneae</taxon>
        <taxon>Araneomorphae</taxon>
        <taxon>Entelegynae</taxon>
        <taxon>Araneoidea</taxon>
        <taxon>Araneidae</taxon>
        <taxon>Argiope</taxon>
    </lineage>
</organism>
<feature type="compositionally biased region" description="Polar residues" evidence="1">
    <location>
        <begin position="109"/>
        <end position="118"/>
    </location>
</feature>
<evidence type="ECO:0000256" key="1">
    <source>
        <dbReference type="SAM" id="MobiDB-lite"/>
    </source>
</evidence>
<evidence type="ECO:0000313" key="3">
    <source>
        <dbReference type="Proteomes" id="UP000807504"/>
    </source>
</evidence>
<sequence>MHSPLLEESIDQHALYIRRAQVPVLGLCGMFGKRYFVNPSKSPVLEEGPVSRQKYVSITQSNFLTRLESPALSLYSQTDSAEAGRWKHRKTSLIEPPDGFPLPSKESDCGTNMEQAMDSSPLLPNETSHPVLPDGTEHLEPKRSRYGRLLKPVQRL</sequence>
<dbReference type="AlphaFoldDB" id="A0A8T0FJX4"/>
<keyword evidence="3" id="KW-1185">Reference proteome</keyword>
<protein>
    <submittedName>
        <fullName evidence="2">Uncharacterized protein</fullName>
    </submittedName>
</protein>
<dbReference type="EMBL" id="JABXBU010000011">
    <property type="protein sequence ID" value="KAF8791236.1"/>
    <property type="molecule type" value="Genomic_DNA"/>
</dbReference>
<reference evidence="2" key="1">
    <citation type="journal article" date="2020" name="bioRxiv">
        <title>Chromosome-level reference genome of the European wasp spider Argiope bruennichi: a resource for studies on range expansion and evolutionary adaptation.</title>
        <authorList>
            <person name="Sheffer M.M."/>
            <person name="Hoppe A."/>
            <person name="Krehenwinkel H."/>
            <person name="Uhl G."/>
            <person name="Kuss A.W."/>
            <person name="Jensen L."/>
            <person name="Jensen C."/>
            <person name="Gillespie R.G."/>
            <person name="Hoff K.J."/>
            <person name="Prost S."/>
        </authorList>
    </citation>
    <scope>NUCLEOTIDE SEQUENCE</scope>
</reference>
<name>A0A8T0FJX4_ARGBR</name>
<feature type="region of interest" description="Disordered" evidence="1">
    <location>
        <begin position="80"/>
        <end position="156"/>
    </location>
</feature>
<dbReference type="Proteomes" id="UP000807504">
    <property type="component" value="Unassembled WGS sequence"/>
</dbReference>
<gene>
    <name evidence="2" type="ORF">HNY73_006132</name>
</gene>